<dbReference type="PRINTS" id="PR00299">
    <property type="entry name" value="ACRYSTALLIN"/>
</dbReference>
<comment type="similarity">
    <text evidence="2 4 5">Belongs to the small heat shock protein (HSP20) family.</text>
</comment>
<dbReference type="PROSITE" id="PS01031">
    <property type="entry name" value="SHSP"/>
    <property type="match status" value="1"/>
</dbReference>
<dbReference type="InterPro" id="IPR055269">
    <property type="entry name" value="Alpha-crystallin/HSP_16"/>
</dbReference>
<dbReference type="Proteomes" id="UP000694866">
    <property type="component" value="Unplaced"/>
</dbReference>
<dbReference type="GO" id="GO:0009408">
    <property type="term" value="P:response to heat"/>
    <property type="evidence" value="ECO:0007669"/>
    <property type="project" value="UniProtKB-ARBA"/>
</dbReference>
<gene>
    <name evidence="8" type="primary">l(2)efl_4</name>
    <name evidence="9" type="synonym">l(2)efl_2</name>
    <name evidence="11" type="synonym">LOC105263727</name>
    <name evidence="9" type="ORF">g.36293</name>
    <name evidence="8" type="ORF">g.36296</name>
</gene>
<proteinExistence type="inferred from homology"/>
<dbReference type="PANTHER" id="PTHR45640">
    <property type="entry name" value="HEAT SHOCK PROTEIN HSP-12.2-RELATED"/>
    <property type="match status" value="1"/>
</dbReference>
<accession>A0A0C9QDI5</accession>
<dbReference type="InterPro" id="IPR008978">
    <property type="entry name" value="HSP20-like_chaperone"/>
</dbReference>
<evidence type="ECO:0000313" key="10">
    <source>
        <dbReference type="Proteomes" id="UP000694866"/>
    </source>
</evidence>
<dbReference type="GO" id="GO:0051082">
    <property type="term" value="F:unfolded protein binding"/>
    <property type="evidence" value="ECO:0007669"/>
    <property type="project" value="TreeGrafter"/>
</dbReference>
<dbReference type="InterPro" id="IPR038240">
    <property type="entry name" value="Stn1_C_sf"/>
</dbReference>
<dbReference type="GO" id="GO:0046872">
    <property type="term" value="F:metal ion binding"/>
    <property type="evidence" value="ECO:0007669"/>
    <property type="project" value="UniProtKB-KW"/>
</dbReference>
<feature type="compositionally biased region" description="Basic and acidic residues" evidence="6">
    <location>
        <begin position="162"/>
        <end position="173"/>
    </location>
</feature>
<dbReference type="GO" id="GO:0005634">
    <property type="term" value="C:nucleus"/>
    <property type="evidence" value="ECO:0007669"/>
    <property type="project" value="TreeGrafter"/>
</dbReference>
<feature type="binding site" evidence="3">
    <location>
        <position position="124"/>
    </location>
    <ligand>
        <name>Zn(2+)</name>
        <dbReference type="ChEBI" id="CHEBI:29105"/>
        <label>1</label>
    </ligand>
</feature>
<name>A0A0C9QDI5_9HYME</name>
<dbReference type="GO" id="GO:0005737">
    <property type="term" value="C:cytoplasm"/>
    <property type="evidence" value="ECO:0007669"/>
    <property type="project" value="TreeGrafter"/>
</dbReference>
<evidence type="ECO:0000259" key="7">
    <source>
        <dbReference type="PROSITE" id="PS01031"/>
    </source>
</evidence>
<dbReference type="RefSeq" id="XP_011298418.1">
    <property type="nucleotide sequence ID" value="XM_011300116.1"/>
</dbReference>
<evidence type="ECO:0000256" key="1">
    <source>
        <dbReference type="ARBA" id="ARBA00023016"/>
    </source>
</evidence>
<evidence type="ECO:0000256" key="3">
    <source>
        <dbReference type="PIRSR" id="PIRSR036514-1"/>
    </source>
</evidence>
<dbReference type="PANTHER" id="PTHR45640:SF13">
    <property type="entry name" value="HEAT SHOCK PROTEIN 22-RELATED"/>
    <property type="match status" value="1"/>
</dbReference>
<evidence type="ECO:0000256" key="5">
    <source>
        <dbReference type="RuleBase" id="RU003616"/>
    </source>
</evidence>
<dbReference type="InterPro" id="IPR002068">
    <property type="entry name" value="A-crystallin/Hsp20_dom"/>
</dbReference>
<dbReference type="Pfam" id="PF00011">
    <property type="entry name" value="HSP20"/>
    <property type="match status" value="1"/>
</dbReference>
<dbReference type="PIRSF" id="PIRSF036514">
    <property type="entry name" value="Sm_HSP_B1"/>
    <property type="match status" value="1"/>
</dbReference>
<sequence length="199" mass="23111">MRSRMTLVPRLFSHWWESLDRPHRLLDQNFGVALRPEQFMRDFDKITDRVIRDFERSWAPTTYYRPWADLMRDDNAGFSVVNADKDKFAVSLDVQQFSPEEVNVKVVDKYIIVEGKHEEKKDDHGIISRHFVRKYLVPEQCDSEKASSTLSSDGILSITVPRKPESIEEKQEIPIKIQHTGKPAIEDKSEGPTKVAAKQ</sequence>
<dbReference type="EMBL" id="GBYB01001360">
    <property type="protein sequence ID" value="JAG71127.1"/>
    <property type="molecule type" value="Transcribed_RNA"/>
</dbReference>
<reference evidence="8" key="1">
    <citation type="submission" date="2015-01" db="EMBL/GenBank/DDBJ databases">
        <title>Transcriptome Assembly of Fopius arisanus.</title>
        <authorList>
            <person name="Geib S."/>
        </authorList>
    </citation>
    <scope>NUCLEOTIDE SEQUENCE</scope>
</reference>
<dbReference type="Gene3D" id="2.60.40.790">
    <property type="match status" value="1"/>
</dbReference>
<dbReference type="CDD" id="cd06526">
    <property type="entry name" value="metazoan_ACD"/>
    <property type="match status" value="1"/>
</dbReference>
<feature type="region of interest" description="Disordered" evidence="6">
    <location>
        <begin position="161"/>
        <end position="199"/>
    </location>
</feature>
<dbReference type="GO" id="GO:0042026">
    <property type="term" value="P:protein refolding"/>
    <property type="evidence" value="ECO:0007669"/>
    <property type="project" value="TreeGrafter"/>
</dbReference>
<evidence type="ECO:0000256" key="6">
    <source>
        <dbReference type="SAM" id="MobiDB-lite"/>
    </source>
</evidence>
<dbReference type="GeneID" id="105263727"/>
<feature type="binding site" evidence="3">
    <location>
        <position position="117"/>
    </location>
    <ligand>
        <name>Zn(2+)</name>
        <dbReference type="ChEBI" id="CHEBI:29105"/>
        <label>1</label>
    </ligand>
</feature>
<keyword evidence="10" id="KW-1185">Reference proteome</keyword>
<keyword evidence="3" id="KW-0862">Zinc</keyword>
<feature type="domain" description="SHSP" evidence="7">
    <location>
        <begin position="69"/>
        <end position="178"/>
    </location>
</feature>
<accession>A0A9R1TW11</accession>
<dbReference type="InterPro" id="IPR001436">
    <property type="entry name" value="Alpha-crystallin/sHSP_animal"/>
</dbReference>
<organism evidence="8">
    <name type="scientific">Fopius arisanus</name>
    <dbReference type="NCBI Taxonomy" id="64838"/>
    <lineage>
        <taxon>Eukaryota</taxon>
        <taxon>Metazoa</taxon>
        <taxon>Ecdysozoa</taxon>
        <taxon>Arthropoda</taxon>
        <taxon>Hexapoda</taxon>
        <taxon>Insecta</taxon>
        <taxon>Pterygota</taxon>
        <taxon>Neoptera</taxon>
        <taxon>Endopterygota</taxon>
        <taxon>Hymenoptera</taxon>
        <taxon>Apocrita</taxon>
        <taxon>Ichneumonoidea</taxon>
        <taxon>Braconidae</taxon>
        <taxon>Opiinae</taxon>
        <taxon>Fopius</taxon>
    </lineage>
</organism>
<reference evidence="11" key="2">
    <citation type="submission" date="2025-04" db="UniProtKB">
        <authorList>
            <consortium name="RefSeq"/>
        </authorList>
    </citation>
    <scope>IDENTIFICATION</scope>
</reference>
<evidence type="ECO:0000313" key="9">
    <source>
        <dbReference type="EMBL" id="JAG71127.1"/>
    </source>
</evidence>
<protein>
    <submittedName>
        <fullName evidence="9">L(2)efl_2 protein</fullName>
    </submittedName>
    <submittedName>
        <fullName evidence="8">L(2)efl_4 protein</fullName>
    </submittedName>
    <submittedName>
        <fullName evidence="11">Protein lethal(2)essential for life</fullName>
    </submittedName>
</protein>
<keyword evidence="1" id="KW-0346">Stress response</keyword>
<evidence type="ECO:0000256" key="4">
    <source>
        <dbReference type="PROSITE-ProRule" id="PRU00285"/>
    </source>
</evidence>
<dbReference type="KEGG" id="fas:105263727"/>
<evidence type="ECO:0000256" key="2">
    <source>
        <dbReference type="PIRNR" id="PIRNR036514"/>
    </source>
</evidence>
<evidence type="ECO:0000313" key="8">
    <source>
        <dbReference type="EMBL" id="JAG71126.1"/>
    </source>
</evidence>
<evidence type="ECO:0000313" key="11">
    <source>
        <dbReference type="RefSeq" id="XP_011298418.1"/>
    </source>
</evidence>
<dbReference type="SUPFAM" id="SSF49764">
    <property type="entry name" value="HSP20-like chaperones"/>
    <property type="match status" value="1"/>
</dbReference>
<dbReference type="OrthoDB" id="1431247at2759"/>
<keyword evidence="3" id="KW-0479">Metal-binding</keyword>
<dbReference type="Gene3D" id="3.30.1370.230">
    <property type="entry name" value="Stn1, C-terminal wHTH domain"/>
    <property type="match status" value="1"/>
</dbReference>
<feature type="binding site" evidence="3">
    <location>
        <position position="119"/>
    </location>
    <ligand>
        <name>Zn(2+)</name>
        <dbReference type="ChEBI" id="CHEBI:29105"/>
        <label>1</label>
    </ligand>
</feature>
<dbReference type="AlphaFoldDB" id="A0A0C9QDI5"/>
<dbReference type="EMBL" id="GBYB01001359">
    <property type="protein sequence ID" value="JAG71126.1"/>
    <property type="molecule type" value="Transcribed_RNA"/>
</dbReference>